<sequence>MINELIINTLKPLNVPIGFQKYTGKKTTYITFNEYNQRGEGFEEDEEIFTGHYIQVDIWSKEDYEELVNKTKALLRDAGFKRLDEVDLYEKDTGLYHKGMRFFYLEEKEAN</sequence>
<name>A0A4R3MKU8_9FIRM</name>
<proteinExistence type="predicted"/>
<accession>A0A4R3MKU8</accession>
<dbReference type="RefSeq" id="WP_132252158.1">
    <property type="nucleotide sequence ID" value="NZ_SMAL01000005.1"/>
</dbReference>
<evidence type="ECO:0000313" key="2">
    <source>
        <dbReference type="Proteomes" id="UP000294902"/>
    </source>
</evidence>
<reference evidence="1 2" key="1">
    <citation type="submission" date="2019-03" db="EMBL/GenBank/DDBJ databases">
        <title>Genomic Encyclopedia of Type Strains, Phase IV (KMG-IV): sequencing the most valuable type-strain genomes for metagenomic binning, comparative biology and taxonomic classification.</title>
        <authorList>
            <person name="Goeker M."/>
        </authorList>
    </citation>
    <scope>NUCLEOTIDE SEQUENCE [LARGE SCALE GENOMIC DNA]</scope>
    <source>
        <strain evidence="1 2">DSM 24629</strain>
    </source>
</reference>
<gene>
    <name evidence="1" type="ORF">EDC18_10557</name>
</gene>
<keyword evidence="2" id="KW-1185">Reference proteome</keyword>
<organism evidence="1 2">
    <name type="scientific">Natranaerovirga pectinivora</name>
    <dbReference type="NCBI Taxonomy" id="682400"/>
    <lineage>
        <taxon>Bacteria</taxon>
        <taxon>Bacillati</taxon>
        <taxon>Bacillota</taxon>
        <taxon>Clostridia</taxon>
        <taxon>Lachnospirales</taxon>
        <taxon>Natranaerovirgaceae</taxon>
        <taxon>Natranaerovirga</taxon>
    </lineage>
</organism>
<dbReference type="OrthoDB" id="2454603at2"/>
<dbReference type="Proteomes" id="UP000294902">
    <property type="component" value="Unassembled WGS sequence"/>
</dbReference>
<comment type="caution">
    <text evidence="1">The sequence shown here is derived from an EMBL/GenBank/DDBJ whole genome shotgun (WGS) entry which is preliminary data.</text>
</comment>
<dbReference type="EMBL" id="SMAL01000005">
    <property type="protein sequence ID" value="TCT14576.1"/>
    <property type="molecule type" value="Genomic_DNA"/>
</dbReference>
<dbReference type="AlphaFoldDB" id="A0A4R3MKU8"/>
<protein>
    <submittedName>
        <fullName evidence="1">Uncharacterized protein</fullName>
    </submittedName>
</protein>
<evidence type="ECO:0000313" key="1">
    <source>
        <dbReference type="EMBL" id="TCT14576.1"/>
    </source>
</evidence>